<evidence type="ECO:0000256" key="8">
    <source>
        <dbReference type="ARBA" id="ARBA00049427"/>
    </source>
</evidence>
<evidence type="ECO:0000313" key="11">
    <source>
        <dbReference type="Proteomes" id="UP000025227"/>
    </source>
</evidence>
<dbReference type="GO" id="GO:0102389">
    <property type="term" value="F:polyprenol reductase activity"/>
    <property type="evidence" value="ECO:0007669"/>
    <property type="project" value="UniProtKB-UniRule"/>
</dbReference>
<reference evidence="12" key="1">
    <citation type="submission" date="2020-12" db="UniProtKB">
        <authorList>
            <consortium name="WormBaseParasite"/>
        </authorList>
    </citation>
    <scope>IDENTIFICATION</scope>
    <source>
        <strain evidence="12">MHco3</strain>
    </source>
</reference>
<evidence type="ECO:0000256" key="7">
    <source>
        <dbReference type="ARBA" id="ARBA00047186"/>
    </source>
</evidence>
<keyword evidence="11" id="KW-1185">Reference proteome</keyword>
<dbReference type="GO" id="GO:0160198">
    <property type="term" value="F:polyprenal reductase activity"/>
    <property type="evidence" value="ECO:0007669"/>
    <property type="project" value="UniProtKB-EC"/>
</dbReference>
<dbReference type="OMA" id="HFLFEIC"/>
<keyword evidence="4 9" id="KW-1133">Transmembrane helix</keyword>
<feature type="transmembrane region" description="Helical" evidence="9">
    <location>
        <begin position="224"/>
        <end position="241"/>
    </location>
</feature>
<dbReference type="UniPathway" id="UPA00378"/>
<sequence>MIRIFQAMVPLLPFYLVCVTLGLSLACMLTLFFPSCPAIVPALTTYGASALYLRDKIHFIQAISVPKKWFWHFYLIGSFWVASWLLFCGAISHDMTAPTNTLKKFFMELTPVKPHHNWSTTILALSLVLFHVVRRLWESLCISVYSDTTMNLFHYVVGIIHYTILPLSIVCESRGFFNSRQGLVFSASEITPWQWFGVVLFLFCNREQHLISKEIAALRKAPDGSGLIFNYAHGICYGGWFDYVSCPHFLFEIGIYLSLWLVLPGAYAYQFLAIFVFVNQIFAGQITHRWYRRTFKAYPTSRKAVIPYIL</sequence>
<evidence type="ECO:0000313" key="12">
    <source>
        <dbReference type="WBParaSite" id="HCON_00160810-00001"/>
    </source>
</evidence>
<dbReference type="GO" id="GO:0016095">
    <property type="term" value="P:polyprenol catabolic process"/>
    <property type="evidence" value="ECO:0007669"/>
    <property type="project" value="UniProtKB-UniRule"/>
</dbReference>
<feature type="transmembrane region" description="Helical" evidence="9">
    <location>
        <begin position="152"/>
        <end position="170"/>
    </location>
</feature>
<keyword evidence="5 9" id="KW-0472">Membrane</keyword>
<evidence type="ECO:0000256" key="6">
    <source>
        <dbReference type="ARBA" id="ARBA00046320"/>
    </source>
</evidence>
<dbReference type="PANTHER" id="PTHR14624">
    <property type="entry name" value="DFG10 PROTEIN"/>
    <property type="match status" value="1"/>
</dbReference>
<evidence type="ECO:0000259" key="10">
    <source>
        <dbReference type="Pfam" id="PF02544"/>
    </source>
</evidence>
<evidence type="ECO:0000256" key="1">
    <source>
        <dbReference type="ARBA" id="ARBA00004127"/>
    </source>
</evidence>
<keyword evidence="3 9" id="KW-0812">Transmembrane</keyword>
<name>A0A7I4YYF9_HAECO</name>
<feature type="transmembrane region" description="Helical" evidence="9">
    <location>
        <begin position="253"/>
        <end position="283"/>
    </location>
</feature>
<dbReference type="EC" id="1.3.1.94" evidence="2 9"/>
<dbReference type="InterPro" id="IPR039698">
    <property type="entry name" value="Dfg10/SRD5A3"/>
</dbReference>
<dbReference type="Pfam" id="PF02544">
    <property type="entry name" value="Steroid_dh"/>
    <property type="match status" value="1"/>
</dbReference>
<dbReference type="Proteomes" id="UP000025227">
    <property type="component" value="Unplaced"/>
</dbReference>
<dbReference type="PROSITE" id="PS51257">
    <property type="entry name" value="PROKAR_LIPOPROTEIN"/>
    <property type="match status" value="1"/>
</dbReference>
<dbReference type="PANTHER" id="PTHR14624:SF0">
    <property type="entry name" value="POLYPRENOL REDUCTASE"/>
    <property type="match status" value="1"/>
</dbReference>
<keyword evidence="9" id="KW-0521">NADP</keyword>
<dbReference type="AlphaFoldDB" id="A0A7I4YYF9"/>
<comment type="pathway">
    <text evidence="9">Protein modification; protein glycosylation.</text>
</comment>
<evidence type="ECO:0000256" key="2">
    <source>
        <dbReference type="ARBA" id="ARBA00012522"/>
    </source>
</evidence>
<dbReference type="GO" id="GO:0003865">
    <property type="term" value="F:3-oxo-5-alpha-steroid 4-dehydrogenase activity"/>
    <property type="evidence" value="ECO:0007669"/>
    <property type="project" value="TreeGrafter"/>
</dbReference>
<evidence type="ECO:0000256" key="5">
    <source>
        <dbReference type="ARBA" id="ARBA00023136"/>
    </source>
</evidence>
<comment type="catalytic activity">
    <reaction evidence="8 9">
        <text>a di-trans,poly-cis-dolichal + NADP(+) = a di-trans,poly-cis-polyprenal + NADPH + H(+)</text>
        <dbReference type="Rhea" id="RHEA:80727"/>
        <dbReference type="Rhea" id="RHEA-COMP:19536"/>
        <dbReference type="Rhea" id="RHEA-COMP:19537"/>
        <dbReference type="ChEBI" id="CHEBI:15378"/>
        <dbReference type="ChEBI" id="CHEBI:57783"/>
        <dbReference type="ChEBI" id="CHEBI:58349"/>
        <dbReference type="ChEBI" id="CHEBI:231623"/>
        <dbReference type="ChEBI" id="CHEBI:231637"/>
        <dbReference type="EC" id="1.3.1.94"/>
    </reaction>
    <physiologicalReaction direction="right-to-left" evidence="8 9">
        <dbReference type="Rhea" id="RHEA:80729"/>
    </physiologicalReaction>
</comment>
<comment type="subcellular location">
    <subcellularLocation>
        <location evidence="1">Endomembrane system</location>
        <topology evidence="1">Multi-pass membrane protein</topology>
    </subcellularLocation>
    <subcellularLocation>
        <location evidence="9">Endoplasmic reticulum membrane</location>
    </subcellularLocation>
</comment>
<dbReference type="PROSITE" id="PS50244">
    <property type="entry name" value="S5A_REDUCTASE"/>
    <property type="match status" value="1"/>
</dbReference>
<proteinExistence type="inferred from homology"/>
<feature type="transmembrane region" description="Helical" evidence="9">
    <location>
        <begin position="182"/>
        <end position="203"/>
    </location>
</feature>
<feature type="transmembrane region" description="Helical" evidence="9">
    <location>
        <begin position="12"/>
        <end position="32"/>
    </location>
</feature>
<comment type="similarity">
    <text evidence="6 9">Belongs to the steroid 5-alpha reductase family. Polyprenal reductase subfamily.</text>
</comment>
<evidence type="ECO:0000256" key="4">
    <source>
        <dbReference type="ARBA" id="ARBA00022989"/>
    </source>
</evidence>
<keyword evidence="9" id="KW-0560">Oxidoreductase</keyword>
<comment type="function">
    <text evidence="9">Plays a key role in early steps of protein N-linked glycosylation by being involved in the conversion of polyprenol into dolichol. Acts as a polyprenal reductase that mediates the reduction of polyprenal into dolichal in a NADP-dependent mechanism. Dolichols are required for the synthesis of dolichol-linked monosaccharides and the oligosaccharide precursor used for N-glycosylation.</text>
</comment>
<feature type="domain" description="3-oxo-5-alpha-steroid 4-dehydrogenase C-terminal" evidence="10">
    <location>
        <begin position="195"/>
        <end position="310"/>
    </location>
</feature>
<dbReference type="GO" id="GO:0005789">
    <property type="term" value="C:endoplasmic reticulum membrane"/>
    <property type="evidence" value="ECO:0007669"/>
    <property type="project" value="UniProtKB-SubCell"/>
</dbReference>
<dbReference type="OrthoDB" id="5788137at2759"/>
<feature type="transmembrane region" description="Helical" evidence="9">
    <location>
        <begin position="73"/>
        <end position="95"/>
    </location>
</feature>
<organism evidence="11 12">
    <name type="scientific">Haemonchus contortus</name>
    <name type="common">Barber pole worm</name>
    <dbReference type="NCBI Taxonomy" id="6289"/>
    <lineage>
        <taxon>Eukaryota</taxon>
        <taxon>Metazoa</taxon>
        <taxon>Ecdysozoa</taxon>
        <taxon>Nematoda</taxon>
        <taxon>Chromadorea</taxon>
        <taxon>Rhabditida</taxon>
        <taxon>Rhabditina</taxon>
        <taxon>Rhabditomorpha</taxon>
        <taxon>Strongyloidea</taxon>
        <taxon>Trichostrongylidae</taxon>
        <taxon>Haemonchus</taxon>
    </lineage>
</organism>
<accession>A0A7I4YYF9</accession>
<dbReference type="WBParaSite" id="HCON_00160810-00001">
    <property type="protein sequence ID" value="HCON_00160810-00001"/>
    <property type="gene ID" value="HCON_00160810"/>
</dbReference>
<keyword evidence="9" id="KW-0256">Endoplasmic reticulum</keyword>
<dbReference type="InterPro" id="IPR001104">
    <property type="entry name" value="3-oxo-5_a-steroid_4-DH_C"/>
</dbReference>
<protein>
    <recommendedName>
        <fullName evidence="7 9">Polyprenal reductase</fullName>
        <ecNumber evidence="2 9">1.3.1.94</ecNumber>
    </recommendedName>
</protein>
<evidence type="ECO:0000256" key="3">
    <source>
        <dbReference type="ARBA" id="ARBA00022692"/>
    </source>
</evidence>
<dbReference type="GO" id="GO:0006488">
    <property type="term" value="P:dolichol-linked oligosaccharide biosynthetic process"/>
    <property type="evidence" value="ECO:0007669"/>
    <property type="project" value="UniProtKB-UniRule"/>
</dbReference>
<evidence type="ECO:0000256" key="9">
    <source>
        <dbReference type="RuleBase" id="RU367081"/>
    </source>
</evidence>